<feature type="region of interest" description="Disordered" evidence="1">
    <location>
        <begin position="161"/>
        <end position="185"/>
    </location>
</feature>
<feature type="domain" description="Fungal lipase-type" evidence="2">
    <location>
        <begin position="504"/>
        <end position="650"/>
    </location>
</feature>
<dbReference type="RefSeq" id="XP_002292759.1">
    <property type="nucleotide sequence ID" value="XM_002292723.1"/>
</dbReference>
<dbReference type="GO" id="GO:0006629">
    <property type="term" value="P:lipid metabolic process"/>
    <property type="evidence" value="ECO:0007669"/>
    <property type="project" value="InterPro"/>
</dbReference>
<dbReference type="Proteomes" id="UP000001449">
    <property type="component" value="Chromosome 10"/>
</dbReference>
<accession>B8C8Y0</accession>
<organism evidence="3 4">
    <name type="scientific">Thalassiosira pseudonana</name>
    <name type="common">Marine diatom</name>
    <name type="synonym">Cyclotella nana</name>
    <dbReference type="NCBI Taxonomy" id="35128"/>
    <lineage>
        <taxon>Eukaryota</taxon>
        <taxon>Sar</taxon>
        <taxon>Stramenopiles</taxon>
        <taxon>Ochrophyta</taxon>
        <taxon>Bacillariophyta</taxon>
        <taxon>Coscinodiscophyceae</taxon>
        <taxon>Thalassiosirophycidae</taxon>
        <taxon>Thalassiosirales</taxon>
        <taxon>Thalassiosiraceae</taxon>
        <taxon>Thalassiosira</taxon>
    </lineage>
</organism>
<dbReference type="HOGENOM" id="CLU_362310_0_0_1"/>
<name>B8C8Y0_THAPS</name>
<proteinExistence type="predicted"/>
<dbReference type="PANTHER" id="PTHR46023:SF6">
    <property type="entry name" value="LIPASE CLASS 3 FAMILY PROTEIN"/>
    <property type="match status" value="1"/>
</dbReference>
<evidence type="ECO:0000313" key="3">
    <source>
        <dbReference type="EMBL" id="EED89955.1"/>
    </source>
</evidence>
<dbReference type="EMBL" id="CM000646">
    <property type="protein sequence ID" value="EED89955.1"/>
    <property type="molecule type" value="Genomic_DNA"/>
</dbReference>
<dbReference type="PaxDb" id="35128-Thaps8244"/>
<feature type="region of interest" description="Disordered" evidence="1">
    <location>
        <begin position="242"/>
        <end position="270"/>
    </location>
</feature>
<dbReference type="KEGG" id="tps:THAPSDRAFT_8244"/>
<dbReference type="PANTHER" id="PTHR46023">
    <property type="entry name" value="LIPASE CLASS 3 PROTEIN-LIKE"/>
    <property type="match status" value="1"/>
</dbReference>
<dbReference type="InterPro" id="IPR002921">
    <property type="entry name" value="Fungal_lipase-type"/>
</dbReference>
<evidence type="ECO:0000259" key="2">
    <source>
        <dbReference type="Pfam" id="PF01764"/>
    </source>
</evidence>
<feature type="region of interest" description="Disordered" evidence="1">
    <location>
        <begin position="58"/>
        <end position="77"/>
    </location>
</feature>
<dbReference type="InParanoid" id="B8C8Y0"/>
<protein>
    <recommendedName>
        <fullName evidence="2">Fungal lipase-type domain-containing protein</fullName>
    </recommendedName>
</protein>
<feature type="region of interest" description="Disordered" evidence="1">
    <location>
        <begin position="1"/>
        <end position="24"/>
    </location>
</feature>
<dbReference type="Pfam" id="PF01764">
    <property type="entry name" value="Lipase_3"/>
    <property type="match status" value="1"/>
</dbReference>
<dbReference type="SUPFAM" id="SSF53474">
    <property type="entry name" value="alpha/beta-Hydrolases"/>
    <property type="match status" value="1"/>
</dbReference>
<dbReference type="Gene3D" id="3.40.50.1820">
    <property type="entry name" value="alpha/beta hydrolase"/>
    <property type="match status" value="1"/>
</dbReference>
<dbReference type="GeneID" id="7446994"/>
<reference evidence="3 4" key="1">
    <citation type="journal article" date="2004" name="Science">
        <title>The genome of the diatom Thalassiosira pseudonana: ecology, evolution, and metabolism.</title>
        <authorList>
            <person name="Armbrust E.V."/>
            <person name="Berges J.A."/>
            <person name="Bowler C."/>
            <person name="Green B.R."/>
            <person name="Martinez D."/>
            <person name="Putnam N.H."/>
            <person name="Zhou S."/>
            <person name="Allen A.E."/>
            <person name="Apt K.E."/>
            <person name="Bechner M."/>
            <person name="Brzezinski M.A."/>
            <person name="Chaal B.K."/>
            <person name="Chiovitti A."/>
            <person name="Davis A.K."/>
            <person name="Demarest M.S."/>
            <person name="Detter J.C."/>
            <person name="Glavina T."/>
            <person name="Goodstein D."/>
            <person name="Hadi M.Z."/>
            <person name="Hellsten U."/>
            <person name="Hildebrand M."/>
            <person name="Jenkins B.D."/>
            <person name="Jurka J."/>
            <person name="Kapitonov V.V."/>
            <person name="Kroger N."/>
            <person name="Lau W.W."/>
            <person name="Lane T.W."/>
            <person name="Larimer F.W."/>
            <person name="Lippmeier J.C."/>
            <person name="Lucas S."/>
            <person name="Medina M."/>
            <person name="Montsant A."/>
            <person name="Obornik M."/>
            <person name="Parker M.S."/>
            <person name="Palenik B."/>
            <person name="Pazour G.J."/>
            <person name="Richardson P.M."/>
            <person name="Rynearson T.A."/>
            <person name="Saito M.A."/>
            <person name="Schwartz D.C."/>
            <person name="Thamatrakoln K."/>
            <person name="Valentin K."/>
            <person name="Vardi A."/>
            <person name="Wilkerson F.P."/>
            <person name="Rokhsar D.S."/>
        </authorList>
    </citation>
    <scope>NUCLEOTIDE SEQUENCE [LARGE SCALE GENOMIC DNA]</scope>
    <source>
        <strain evidence="3 4">CCMP1335</strain>
    </source>
</reference>
<reference evidence="3 4" key="2">
    <citation type="journal article" date="2008" name="Nature">
        <title>The Phaeodactylum genome reveals the evolutionary history of diatom genomes.</title>
        <authorList>
            <person name="Bowler C."/>
            <person name="Allen A.E."/>
            <person name="Badger J.H."/>
            <person name="Grimwood J."/>
            <person name="Jabbari K."/>
            <person name="Kuo A."/>
            <person name="Maheswari U."/>
            <person name="Martens C."/>
            <person name="Maumus F."/>
            <person name="Otillar R.P."/>
            <person name="Rayko E."/>
            <person name="Salamov A."/>
            <person name="Vandepoele K."/>
            <person name="Beszteri B."/>
            <person name="Gruber A."/>
            <person name="Heijde M."/>
            <person name="Katinka M."/>
            <person name="Mock T."/>
            <person name="Valentin K."/>
            <person name="Verret F."/>
            <person name="Berges J.A."/>
            <person name="Brownlee C."/>
            <person name="Cadoret J.P."/>
            <person name="Chiovitti A."/>
            <person name="Choi C.J."/>
            <person name="Coesel S."/>
            <person name="De Martino A."/>
            <person name="Detter J.C."/>
            <person name="Durkin C."/>
            <person name="Falciatore A."/>
            <person name="Fournet J."/>
            <person name="Haruta M."/>
            <person name="Huysman M.J."/>
            <person name="Jenkins B.D."/>
            <person name="Jiroutova K."/>
            <person name="Jorgensen R.E."/>
            <person name="Joubert Y."/>
            <person name="Kaplan A."/>
            <person name="Kroger N."/>
            <person name="Kroth P.G."/>
            <person name="La Roche J."/>
            <person name="Lindquist E."/>
            <person name="Lommer M."/>
            <person name="Martin-Jezequel V."/>
            <person name="Lopez P.J."/>
            <person name="Lucas S."/>
            <person name="Mangogna M."/>
            <person name="McGinnis K."/>
            <person name="Medlin L.K."/>
            <person name="Montsant A."/>
            <person name="Oudot-Le Secq M.P."/>
            <person name="Napoli C."/>
            <person name="Obornik M."/>
            <person name="Parker M.S."/>
            <person name="Petit J.L."/>
            <person name="Porcel B.M."/>
            <person name="Poulsen N."/>
            <person name="Robison M."/>
            <person name="Rychlewski L."/>
            <person name="Rynearson T.A."/>
            <person name="Schmutz J."/>
            <person name="Shapiro H."/>
            <person name="Siaut M."/>
            <person name="Stanley M."/>
            <person name="Sussman M.R."/>
            <person name="Taylor A.R."/>
            <person name="Vardi A."/>
            <person name="von Dassow P."/>
            <person name="Vyverman W."/>
            <person name="Willis A."/>
            <person name="Wyrwicz L.S."/>
            <person name="Rokhsar D.S."/>
            <person name="Weissenbach J."/>
            <person name="Armbrust E.V."/>
            <person name="Green B.R."/>
            <person name="Van de Peer Y."/>
            <person name="Grigoriev I.V."/>
        </authorList>
    </citation>
    <scope>NUCLEOTIDE SEQUENCE [LARGE SCALE GENOMIC DNA]</scope>
    <source>
        <strain evidence="3 4">CCMP1335</strain>
    </source>
</reference>
<evidence type="ECO:0000256" key="1">
    <source>
        <dbReference type="SAM" id="MobiDB-lite"/>
    </source>
</evidence>
<feature type="compositionally biased region" description="Low complexity" evidence="1">
    <location>
        <begin position="1"/>
        <end position="11"/>
    </location>
</feature>
<keyword evidence="4" id="KW-1185">Reference proteome</keyword>
<feature type="compositionally biased region" description="Polar residues" evidence="1">
    <location>
        <begin position="161"/>
        <end position="183"/>
    </location>
</feature>
<gene>
    <name evidence="3" type="ORF">THAPSDRAFT_8244</name>
</gene>
<evidence type="ECO:0000313" key="4">
    <source>
        <dbReference type="Proteomes" id="UP000001449"/>
    </source>
</evidence>
<dbReference type="InterPro" id="IPR029058">
    <property type="entry name" value="AB_hydrolase_fold"/>
</dbReference>
<dbReference type="AlphaFoldDB" id="B8C8Y0"/>
<sequence>MMLHRQALLRQRGQRRLLSSKPHARTSSFSAASCFSNTASKGDGGDVSSRRRWMCQPDMSTSLEPEPPSIHHDDDSSRLYSSSSALLACGVAVLGVSTACQQHYQSSDADGKAVRTHHDRSANNNFYSARKYYTSTTRCEAKPQDGDDSFFDMAQQWASENLSEKSAPNNEENTTSAKKSTTLFDGPEEFLRELGMLGGSLRSRSNKADDDLDKYLDVTLPPPVDNEPSVKDTMQQYWSKLQESLPKTSTDRDTTEKQTQSDNPQDDTNADDLGIFSEFLSFTNNASSLFSLSRKRNSPPDIDKLIRQAQSIANHTSSSNSSSSSPYGYNDSSSISSTGFLSQALYFQQNAKAIQKAFESSFGAHISSSHINISKTDLFQSLSPTTLHYYLEHEDSIKTPSWKRRCHRFQSDVEVDKVEELNEALILSELSYADSVEEVREGLERMSSAGSGDKGSRFKIKSNKDKPQWELLFCDTESRPNQPSHFLAIQKNASKYDDALHVLMVVRGTKSMSDLITDAMMEATDYEYRLGNAAGGEGNAIKGKAHSGMVQSGKYLGEQLSNKRKLEINLIGHSLGAGAAVISAMEWNSKQFAHANDDGDGSKMDDVKVSAHVIGFGCPALLSQQLSLMTQDYVTTVIADADVIPRMSGATLVNFLLDLWKFDYRDQAERDVKQALREVQNRFSTSLPPQSSSKNKLAFSIDDDDIETVMGDGSGISGTYAPCTFFNEIDVARTMMDDHLISSGYRKIFLNMMRDFKKDDHFSFESNGGAKK</sequence>
<dbReference type="eggNOG" id="KOG2088">
    <property type="taxonomic scope" value="Eukaryota"/>
</dbReference>